<dbReference type="STRING" id="1524460.IX84_02230"/>
<feature type="transmembrane region" description="Helical" evidence="8">
    <location>
        <begin position="113"/>
        <end position="131"/>
    </location>
</feature>
<keyword evidence="5 8" id="KW-0812">Transmembrane</keyword>
<dbReference type="GO" id="GO:0005886">
    <property type="term" value="C:plasma membrane"/>
    <property type="evidence" value="ECO:0007669"/>
    <property type="project" value="UniProtKB-SubCell"/>
</dbReference>
<comment type="subcellular location">
    <subcellularLocation>
        <location evidence="1">Cell membrane</location>
        <topology evidence="1">Multi-pass membrane protein</topology>
    </subcellularLocation>
</comment>
<dbReference type="PANTHER" id="PTHR33908">
    <property type="entry name" value="MANNOSYLTRANSFERASE YKCB-RELATED"/>
    <property type="match status" value="1"/>
</dbReference>
<dbReference type="InterPro" id="IPR038731">
    <property type="entry name" value="RgtA/B/C-like"/>
</dbReference>
<evidence type="ECO:0000313" key="10">
    <source>
        <dbReference type="EMBL" id="KGE89608.1"/>
    </source>
</evidence>
<feature type="transmembrane region" description="Helical" evidence="8">
    <location>
        <begin position="38"/>
        <end position="57"/>
    </location>
</feature>
<gene>
    <name evidence="10" type="ORF">IX84_02230</name>
</gene>
<keyword evidence="3" id="KW-0328">Glycosyltransferase</keyword>
<dbReference type="PANTHER" id="PTHR33908:SF11">
    <property type="entry name" value="MEMBRANE PROTEIN"/>
    <property type="match status" value="1"/>
</dbReference>
<reference evidence="10 11" key="1">
    <citation type="journal article" date="2014" name="Int. J. Syst. Evol. Microbiol.">
        <title>Phaeodactylibacter xiamenensis gen. nov., sp. nov., a member of the family Saprospiraceae isolated from the marine alga Phaeodactylum tricornutum.</title>
        <authorList>
            <person name="Chen Z.Jr."/>
            <person name="Lei X."/>
            <person name="Lai Q."/>
            <person name="Li Y."/>
            <person name="Zhang B."/>
            <person name="Zhang J."/>
            <person name="Zhang H."/>
            <person name="Yang L."/>
            <person name="Zheng W."/>
            <person name="Tian Y."/>
            <person name="Yu Z."/>
            <person name="Xu H.Jr."/>
            <person name="Zheng T."/>
        </authorList>
    </citation>
    <scope>NUCLEOTIDE SEQUENCE [LARGE SCALE GENOMIC DNA]</scope>
    <source>
        <strain evidence="10 11">KD52</strain>
    </source>
</reference>
<evidence type="ECO:0000313" key="11">
    <source>
        <dbReference type="Proteomes" id="UP000029736"/>
    </source>
</evidence>
<accession>A0A098SD87</accession>
<sequence length="679" mass="76972">MAVLMAWPVGDFPLDDDWSYAEAVKHWVDTGEYWVSDWPAMTLFTQVIWGGLFAKVFGFSFYTLRLSTLVLATLGILAFQKIMTLLELPGWWQLVALLTLVFNPVFFELSLTFMTDVPFLSLMAMSLYAYLRAFEKDQWRWWAAATLFSSLAILLRQPALLLPLAMGIAGFLGRPGWRRLGFGFLSTTIVYLCLQGYILWQQSTSSGLPGAFSQPGSIRHLLTPEHVAGSMQNYGGLYLMYAGFMLLPVMLLSPCQPRQKSAWVLTGLLSAAGLALIALSWDEGLLGNTLHHRGLGTIPLQGVHHNGHWPSLPSWLGWPAKLLGVAGILLLISHGSIRTVQLMQQFLPFRNNGWLGLNPAQTLRLGLCGFLLPYVLFLLVNHVHFDRYLLPVLLSGLLIIRPVGHARPQKRLAAATVLLLLWYCFSIAGTHDYFAWNRARWAALNEALENGIPPEKIDGGFEFNGWYRTGPLRPKLPYTQSWWFVGEDTYVVSFGPYHNYTPVAVYPFQRILPPGKDTIFLLQRPAWTARDTMVYEMEPDGWPEAPGFAQLRSAEKTSLYPDSYNGTFAYRMAPGQEYGLTHRVFPVAPFDEFEYRLQARQEGGSTRLVFSAPDASQFHFTHQIQSPSANEKGWHRHEGSFRIPPSFPSDTLAFYFWKRPQDTIFIDDFRVIWKKSSPR</sequence>
<keyword evidence="6 8" id="KW-1133">Transmembrane helix</keyword>
<feature type="transmembrane region" description="Helical" evidence="8">
    <location>
        <begin position="322"/>
        <end position="341"/>
    </location>
</feature>
<feature type="transmembrane region" description="Helical" evidence="8">
    <location>
        <begin position="362"/>
        <end position="382"/>
    </location>
</feature>
<evidence type="ECO:0000256" key="1">
    <source>
        <dbReference type="ARBA" id="ARBA00004651"/>
    </source>
</evidence>
<evidence type="ECO:0000259" key="9">
    <source>
        <dbReference type="Pfam" id="PF13231"/>
    </source>
</evidence>
<dbReference type="Proteomes" id="UP000029736">
    <property type="component" value="Unassembled WGS sequence"/>
</dbReference>
<comment type="caution">
    <text evidence="10">The sequence shown here is derived from an EMBL/GenBank/DDBJ whole genome shotgun (WGS) entry which is preliminary data.</text>
</comment>
<organism evidence="10 11">
    <name type="scientific">Phaeodactylibacter xiamenensis</name>
    <dbReference type="NCBI Taxonomy" id="1524460"/>
    <lineage>
        <taxon>Bacteria</taxon>
        <taxon>Pseudomonadati</taxon>
        <taxon>Bacteroidota</taxon>
        <taxon>Saprospiria</taxon>
        <taxon>Saprospirales</taxon>
        <taxon>Haliscomenobacteraceae</taxon>
        <taxon>Phaeodactylibacter</taxon>
    </lineage>
</organism>
<feature type="transmembrane region" description="Helical" evidence="8">
    <location>
        <begin position="416"/>
        <end position="436"/>
    </location>
</feature>
<feature type="domain" description="Glycosyltransferase RgtA/B/C/D-like" evidence="9">
    <location>
        <begin position="52"/>
        <end position="179"/>
    </location>
</feature>
<feature type="transmembrane region" description="Helical" evidence="8">
    <location>
        <begin position="180"/>
        <end position="200"/>
    </location>
</feature>
<feature type="transmembrane region" description="Helical" evidence="8">
    <location>
        <begin position="151"/>
        <end position="173"/>
    </location>
</feature>
<dbReference type="GO" id="GO:0016763">
    <property type="term" value="F:pentosyltransferase activity"/>
    <property type="evidence" value="ECO:0007669"/>
    <property type="project" value="TreeGrafter"/>
</dbReference>
<evidence type="ECO:0000256" key="6">
    <source>
        <dbReference type="ARBA" id="ARBA00022989"/>
    </source>
</evidence>
<feature type="transmembrane region" description="Helical" evidence="8">
    <location>
        <begin position="262"/>
        <end position="281"/>
    </location>
</feature>
<evidence type="ECO:0000256" key="3">
    <source>
        <dbReference type="ARBA" id="ARBA00022676"/>
    </source>
</evidence>
<evidence type="ECO:0000256" key="2">
    <source>
        <dbReference type="ARBA" id="ARBA00022475"/>
    </source>
</evidence>
<proteinExistence type="predicted"/>
<protein>
    <recommendedName>
        <fullName evidence="9">Glycosyltransferase RgtA/B/C/D-like domain-containing protein</fullName>
    </recommendedName>
</protein>
<dbReference type="AlphaFoldDB" id="A0A098SD87"/>
<evidence type="ECO:0000256" key="8">
    <source>
        <dbReference type="SAM" id="Phobius"/>
    </source>
</evidence>
<dbReference type="InterPro" id="IPR050297">
    <property type="entry name" value="LipidA_mod_glycosyltrf_83"/>
</dbReference>
<feature type="transmembrane region" description="Helical" evidence="8">
    <location>
        <begin position="388"/>
        <end position="404"/>
    </location>
</feature>
<keyword evidence="2" id="KW-1003">Cell membrane</keyword>
<evidence type="ECO:0000256" key="4">
    <source>
        <dbReference type="ARBA" id="ARBA00022679"/>
    </source>
</evidence>
<name>A0A098SD87_9BACT</name>
<keyword evidence="11" id="KW-1185">Reference proteome</keyword>
<evidence type="ECO:0000256" key="7">
    <source>
        <dbReference type="ARBA" id="ARBA00023136"/>
    </source>
</evidence>
<feature type="transmembrane region" description="Helical" evidence="8">
    <location>
        <begin position="64"/>
        <end position="83"/>
    </location>
</feature>
<feature type="transmembrane region" description="Helical" evidence="8">
    <location>
        <begin position="89"/>
        <end position="106"/>
    </location>
</feature>
<keyword evidence="4" id="KW-0808">Transferase</keyword>
<evidence type="ECO:0000256" key="5">
    <source>
        <dbReference type="ARBA" id="ARBA00022692"/>
    </source>
</evidence>
<dbReference type="GO" id="GO:0009103">
    <property type="term" value="P:lipopolysaccharide biosynthetic process"/>
    <property type="evidence" value="ECO:0007669"/>
    <property type="project" value="UniProtKB-ARBA"/>
</dbReference>
<feature type="transmembrane region" description="Helical" evidence="8">
    <location>
        <begin position="238"/>
        <end position="255"/>
    </location>
</feature>
<keyword evidence="7 8" id="KW-0472">Membrane</keyword>
<dbReference type="Pfam" id="PF13231">
    <property type="entry name" value="PMT_2"/>
    <property type="match status" value="1"/>
</dbReference>
<dbReference type="Gene3D" id="2.60.120.260">
    <property type="entry name" value="Galactose-binding domain-like"/>
    <property type="match status" value="1"/>
</dbReference>
<dbReference type="EMBL" id="JPOS01000004">
    <property type="protein sequence ID" value="KGE89608.1"/>
    <property type="molecule type" value="Genomic_DNA"/>
</dbReference>